<proteinExistence type="predicted"/>
<dbReference type="EMBL" id="JBBHJY010000008">
    <property type="protein sequence ID" value="MEJ6011374.1"/>
    <property type="molecule type" value="Genomic_DNA"/>
</dbReference>
<evidence type="ECO:0000313" key="1">
    <source>
        <dbReference type="EMBL" id="MEJ6011374.1"/>
    </source>
</evidence>
<accession>A0ABU8SBM4</accession>
<keyword evidence="2" id="KW-1185">Reference proteome</keyword>
<sequence>MSRAMNLKLPEATVRKRCTEGGVTISAIEPLPSGGTHLVCMTGTGAETMRGLLSDHLITGIVKRFPFFRA</sequence>
<reference evidence="1 2" key="1">
    <citation type="submission" date="2024-03" db="EMBL/GenBank/DDBJ databases">
        <authorList>
            <person name="Jo J.-H."/>
        </authorList>
    </citation>
    <scope>NUCLEOTIDE SEQUENCE [LARGE SCALE GENOMIC DNA]</scope>
    <source>
        <strain evidence="1 2">AS3R-12</strain>
    </source>
</reference>
<dbReference type="Proteomes" id="UP001379235">
    <property type="component" value="Unassembled WGS sequence"/>
</dbReference>
<organism evidence="1 2">
    <name type="scientific">Novosphingobium aquae</name>
    <dbReference type="NCBI Taxonomy" id="3133435"/>
    <lineage>
        <taxon>Bacteria</taxon>
        <taxon>Pseudomonadati</taxon>
        <taxon>Pseudomonadota</taxon>
        <taxon>Alphaproteobacteria</taxon>
        <taxon>Sphingomonadales</taxon>
        <taxon>Sphingomonadaceae</taxon>
        <taxon>Novosphingobium</taxon>
    </lineage>
</organism>
<dbReference type="RefSeq" id="WP_310531004.1">
    <property type="nucleotide sequence ID" value="NZ_JBBHJY010000008.1"/>
</dbReference>
<evidence type="ECO:0000313" key="2">
    <source>
        <dbReference type="Proteomes" id="UP001379235"/>
    </source>
</evidence>
<gene>
    <name evidence="1" type="ORF">WG900_15750</name>
</gene>
<name>A0ABU8SBM4_9SPHN</name>
<protein>
    <submittedName>
        <fullName evidence="1">Uncharacterized protein</fullName>
    </submittedName>
</protein>
<comment type="caution">
    <text evidence="1">The sequence shown here is derived from an EMBL/GenBank/DDBJ whole genome shotgun (WGS) entry which is preliminary data.</text>
</comment>